<feature type="compositionally biased region" description="Basic and acidic residues" evidence="1">
    <location>
        <begin position="1"/>
        <end position="11"/>
    </location>
</feature>
<evidence type="ECO:0000256" key="1">
    <source>
        <dbReference type="SAM" id="MobiDB-lite"/>
    </source>
</evidence>
<accession>A0A9P8VPE5</accession>
<dbReference type="CDD" id="cd12087">
    <property type="entry name" value="TM_EGFR-like"/>
    <property type="match status" value="1"/>
</dbReference>
<proteinExistence type="predicted"/>
<organism evidence="3 4">
    <name type="scientific">Thelonectria olida</name>
    <dbReference type="NCBI Taxonomy" id="1576542"/>
    <lineage>
        <taxon>Eukaryota</taxon>
        <taxon>Fungi</taxon>
        <taxon>Dikarya</taxon>
        <taxon>Ascomycota</taxon>
        <taxon>Pezizomycotina</taxon>
        <taxon>Sordariomycetes</taxon>
        <taxon>Hypocreomycetidae</taxon>
        <taxon>Hypocreales</taxon>
        <taxon>Nectriaceae</taxon>
        <taxon>Thelonectria</taxon>
    </lineage>
</organism>
<reference evidence="3 4" key="1">
    <citation type="journal article" date="2021" name="Nat. Commun.">
        <title>Genetic determinants of endophytism in the Arabidopsis root mycobiome.</title>
        <authorList>
            <person name="Mesny F."/>
            <person name="Miyauchi S."/>
            <person name="Thiergart T."/>
            <person name="Pickel B."/>
            <person name="Atanasova L."/>
            <person name="Karlsson M."/>
            <person name="Huettel B."/>
            <person name="Barry K.W."/>
            <person name="Haridas S."/>
            <person name="Chen C."/>
            <person name="Bauer D."/>
            <person name="Andreopoulos W."/>
            <person name="Pangilinan J."/>
            <person name="LaButti K."/>
            <person name="Riley R."/>
            <person name="Lipzen A."/>
            <person name="Clum A."/>
            <person name="Drula E."/>
            <person name="Henrissat B."/>
            <person name="Kohler A."/>
            <person name="Grigoriev I.V."/>
            <person name="Martin F.M."/>
            <person name="Hacquard S."/>
        </authorList>
    </citation>
    <scope>NUCLEOTIDE SEQUENCE [LARGE SCALE GENOMIC DNA]</scope>
    <source>
        <strain evidence="3 4">MPI-CAGE-CH-0241</strain>
    </source>
</reference>
<sequence length="150" mass="15981">MIPLAQDDRTETQSGSSPSSLTTTLSTPTGDTSPSLISGGGITGGQIAGIVLGTVAFFALGAAAIFFLLRRKRKPADVPHIEDNSWRTEKEVTQGGPKQELDGREVHVATSGMVDASQQPLAELHEDALVEMEQPVQRVELENQEPESNT</sequence>
<comment type="caution">
    <text evidence="3">The sequence shown here is derived from an EMBL/GenBank/DDBJ whole genome shotgun (WGS) entry which is preliminary data.</text>
</comment>
<evidence type="ECO:0000313" key="3">
    <source>
        <dbReference type="EMBL" id="KAH6866006.1"/>
    </source>
</evidence>
<keyword evidence="2" id="KW-0472">Membrane</keyword>
<feature type="compositionally biased region" description="Basic and acidic residues" evidence="1">
    <location>
        <begin position="76"/>
        <end position="92"/>
    </location>
</feature>
<feature type="transmembrane region" description="Helical" evidence="2">
    <location>
        <begin position="47"/>
        <end position="69"/>
    </location>
</feature>
<dbReference type="Proteomes" id="UP000777438">
    <property type="component" value="Unassembled WGS sequence"/>
</dbReference>
<gene>
    <name evidence="3" type="ORF">B0T10DRAFT_569790</name>
</gene>
<name>A0A9P8VPE5_9HYPO</name>
<evidence type="ECO:0000256" key="2">
    <source>
        <dbReference type="SAM" id="Phobius"/>
    </source>
</evidence>
<feature type="region of interest" description="Disordered" evidence="1">
    <location>
        <begin position="76"/>
        <end position="100"/>
    </location>
</feature>
<keyword evidence="2" id="KW-0812">Transmembrane</keyword>
<keyword evidence="4" id="KW-1185">Reference proteome</keyword>
<dbReference type="AlphaFoldDB" id="A0A9P8VPE5"/>
<evidence type="ECO:0000313" key="4">
    <source>
        <dbReference type="Proteomes" id="UP000777438"/>
    </source>
</evidence>
<feature type="compositionally biased region" description="Low complexity" evidence="1">
    <location>
        <begin position="12"/>
        <end position="37"/>
    </location>
</feature>
<protein>
    <submittedName>
        <fullName evidence="3">Uncharacterized protein</fullName>
    </submittedName>
</protein>
<dbReference type="EMBL" id="JAGPYM010000202">
    <property type="protein sequence ID" value="KAH6866006.1"/>
    <property type="molecule type" value="Genomic_DNA"/>
</dbReference>
<keyword evidence="2" id="KW-1133">Transmembrane helix</keyword>
<feature type="region of interest" description="Disordered" evidence="1">
    <location>
        <begin position="1"/>
        <end position="37"/>
    </location>
</feature>